<sequence length="421" mass="48426">MSKILIVGGQMENKGAQAMTFTVINEIKKRYPDKEILVNCIDPDRGYAFDIIKIGKKLKIEMLGGVFGTLGKLIPNAEHVNVTRSDMERIMKDTDMMIDISGFALSSQFTIRHSVNYLVNIMLAKRYKVPMVLMPQSFGPFEYESKYKSVIMALIKKYITYPTYIYAREDEGMQFLSRFTTRNLKRSMDLVLQGSSAYDLNVLFKPGAYKPNARVDVQPNSVGIVPNVKTMKYGSREDLLQAYRKMTDHLLKSGKNVVLLRHSTEDLEICKGIKQHYPNDDRVVLLEDEYDCIEIHHILEQFEFIIASRYHSIIHAYKDGIPVLALGWATKYQELLGRFGQKEYMFDVRDLAHVEREIERKIDLMIARREEESEKIKAVTAEIQSRTIFNEVFGELPMTEQAKTETSAELEDVENATLQIG</sequence>
<keyword evidence="3" id="KW-1185">Reference proteome</keyword>
<reference evidence="3" key="1">
    <citation type="journal article" date="2019" name="Int. J. Syst. Evol. Microbiol.">
        <title>The Global Catalogue of Microorganisms (GCM) 10K type strain sequencing project: providing services to taxonomists for standard genome sequencing and annotation.</title>
        <authorList>
            <consortium name="The Broad Institute Genomics Platform"/>
            <consortium name="The Broad Institute Genome Sequencing Center for Infectious Disease"/>
            <person name="Wu L."/>
            <person name="Ma J."/>
        </authorList>
    </citation>
    <scope>NUCLEOTIDE SEQUENCE [LARGE SCALE GENOMIC DNA]</scope>
    <source>
        <strain evidence="3">CCM 8702</strain>
    </source>
</reference>
<dbReference type="Proteomes" id="UP000605427">
    <property type="component" value="Unassembled WGS sequence"/>
</dbReference>
<evidence type="ECO:0000259" key="1">
    <source>
        <dbReference type="Pfam" id="PF04230"/>
    </source>
</evidence>
<dbReference type="PANTHER" id="PTHR36836:SF1">
    <property type="entry name" value="COLANIC ACID BIOSYNTHESIS PROTEIN WCAK"/>
    <property type="match status" value="1"/>
</dbReference>
<proteinExistence type="predicted"/>
<protein>
    <recommendedName>
        <fullName evidence="1">Polysaccharide pyruvyl transferase domain-containing protein</fullName>
    </recommendedName>
</protein>
<name>A0ABQ1ZHP4_9BACL</name>
<gene>
    <name evidence="2" type="ORF">GCM10007362_00170</name>
</gene>
<accession>A0ABQ1ZHP4</accession>
<comment type="caution">
    <text evidence="2">The sequence shown here is derived from an EMBL/GenBank/DDBJ whole genome shotgun (WGS) entry which is preliminary data.</text>
</comment>
<evidence type="ECO:0000313" key="3">
    <source>
        <dbReference type="Proteomes" id="UP000605427"/>
    </source>
</evidence>
<dbReference type="PANTHER" id="PTHR36836">
    <property type="entry name" value="COLANIC ACID BIOSYNTHESIS PROTEIN WCAK"/>
    <property type="match status" value="1"/>
</dbReference>
<dbReference type="RefSeq" id="WP_172237291.1">
    <property type="nucleotide sequence ID" value="NZ_BMDD01000001.1"/>
</dbReference>
<feature type="domain" description="Polysaccharide pyruvyl transferase" evidence="1">
    <location>
        <begin position="13"/>
        <end position="328"/>
    </location>
</feature>
<dbReference type="Pfam" id="PF04230">
    <property type="entry name" value="PS_pyruv_trans"/>
    <property type="match status" value="1"/>
</dbReference>
<dbReference type="InterPro" id="IPR007345">
    <property type="entry name" value="Polysacch_pyruvyl_Trfase"/>
</dbReference>
<evidence type="ECO:0000313" key="2">
    <source>
        <dbReference type="EMBL" id="GGH67300.1"/>
    </source>
</evidence>
<dbReference type="EMBL" id="BMDD01000001">
    <property type="protein sequence ID" value="GGH67300.1"/>
    <property type="molecule type" value="Genomic_DNA"/>
</dbReference>
<organism evidence="2 3">
    <name type="scientific">Saccharibacillus endophyticus</name>
    <dbReference type="NCBI Taxonomy" id="2060666"/>
    <lineage>
        <taxon>Bacteria</taxon>
        <taxon>Bacillati</taxon>
        <taxon>Bacillota</taxon>
        <taxon>Bacilli</taxon>
        <taxon>Bacillales</taxon>
        <taxon>Paenibacillaceae</taxon>
        <taxon>Saccharibacillus</taxon>
    </lineage>
</organism>